<dbReference type="PANTHER" id="PTHR43737:SF1">
    <property type="entry name" value="DUF1501 DOMAIN-CONTAINING PROTEIN"/>
    <property type="match status" value="1"/>
</dbReference>
<dbReference type="InterPro" id="IPR010869">
    <property type="entry name" value="DUF1501"/>
</dbReference>
<reference evidence="1 2" key="1">
    <citation type="journal article" date="2017" name="Appl. Environ. Microbiol.">
        <title>Parallel evolution of two clades of a major Atlantic endemic Vibrio parahaemolyticus pathogen lineage by independent acquisition of related pathogenicity islands.</title>
        <authorList>
            <person name="Xu F."/>
            <person name="Gonzalez-Escalona N."/>
            <person name="Drees K.P."/>
            <person name="Sebra R.P."/>
            <person name="Cooper V.S."/>
            <person name="Jones S.H."/>
            <person name="Whistler C.A."/>
        </authorList>
    </citation>
    <scope>NUCLEOTIDE SEQUENCE [LARGE SCALE GENOMIC DNA]</scope>
    <source>
        <strain evidence="1 2">MAVP-3</strain>
    </source>
</reference>
<dbReference type="EMBL" id="NIXT01000517">
    <property type="protein sequence ID" value="OXE32813.1"/>
    <property type="molecule type" value="Genomic_DNA"/>
</dbReference>
<dbReference type="GeneID" id="1191659"/>
<dbReference type="RefSeq" id="WP_005480302.1">
    <property type="nucleotide sequence ID" value="NZ_CANUHV010000060.1"/>
</dbReference>
<sequence length="441" mass="47896">MDISRRNFLKSTASFGAIASLGLPGYSLAAPSNDFRALICVYLAGGNDAINTILPLSDFHYNQYANVRGSLSVAKNTIIPIRLNAHDANNNAVPLGLHPKLSALAPLFQQGDANLVLNSGILNQPVTKQAIEQGDVPLPEQLFSHNSQTASWLRGGMDASTNLGWAGRMLDVLTSDAQITPLYSVHGDTLWLKAMEHRQTVLKKDKAVQLTAVGNPLYEEVYQKLLSQSADNPFSGHFNLMVDESMMMSNILAEQLKLIDDAPLFSSSTLGKQMQTVYKLIASQSALSQQRQVFFVKHTGYDLHDSQLARHPLLLEDLATNLNAMYRAVDKLGMSKNVTTFTMSDFGRRMTNNGNGTDHGWGGHQLLIGGAVNGSAPIGTWPELTLGGQDDYSKGRLIPAIAADQVGSTLAQWMGVSDNAALEYVFPNIRNFTTSNLGFMA</sequence>
<dbReference type="OMA" id="FPNIRNF"/>
<proteinExistence type="predicted"/>
<dbReference type="Pfam" id="PF07394">
    <property type="entry name" value="DUF1501"/>
    <property type="match status" value="1"/>
</dbReference>
<organism evidence="1 2">
    <name type="scientific">Vibrio parahaemolyticus</name>
    <dbReference type="NCBI Taxonomy" id="670"/>
    <lineage>
        <taxon>Bacteria</taxon>
        <taxon>Pseudomonadati</taxon>
        <taxon>Pseudomonadota</taxon>
        <taxon>Gammaproteobacteria</taxon>
        <taxon>Vibrionales</taxon>
        <taxon>Vibrionaceae</taxon>
        <taxon>Vibrio</taxon>
    </lineage>
</organism>
<dbReference type="InterPro" id="IPR006311">
    <property type="entry name" value="TAT_signal"/>
</dbReference>
<evidence type="ECO:0000313" key="2">
    <source>
        <dbReference type="Proteomes" id="UP000214596"/>
    </source>
</evidence>
<comment type="caution">
    <text evidence="1">The sequence shown here is derived from an EMBL/GenBank/DDBJ whole genome shotgun (WGS) entry which is preliminary data.</text>
</comment>
<accession>A0A0L8UEH3</accession>
<dbReference type="STRING" id="670.ACZ92_23105"/>
<dbReference type="OrthoDB" id="9779968at2"/>
<dbReference type="PROSITE" id="PS51318">
    <property type="entry name" value="TAT"/>
    <property type="match status" value="1"/>
</dbReference>
<dbReference type="Proteomes" id="UP000214596">
    <property type="component" value="Unassembled WGS sequence"/>
</dbReference>
<protein>
    <submittedName>
        <fullName evidence="1">Tat pathway signal protein</fullName>
    </submittedName>
</protein>
<name>A0A0L8UEH3_VIBPH</name>
<gene>
    <name evidence="1" type="ORF">CA163_10765</name>
</gene>
<evidence type="ECO:0000313" key="1">
    <source>
        <dbReference type="EMBL" id="OXE32813.1"/>
    </source>
</evidence>
<dbReference type="AlphaFoldDB" id="A0A0L8UEH3"/>
<dbReference type="PANTHER" id="PTHR43737">
    <property type="entry name" value="BLL7424 PROTEIN"/>
    <property type="match status" value="1"/>
</dbReference>